<dbReference type="Proteomes" id="UP001596119">
    <property type="component" value="Unassembled WGS sequence"/>
</dbReference>
<dbReference type="InterPro" id="IPR036661">
    <property type="entry name" value="Luciferase-like_sf"/>
</dbReference>
<keyword evidence="8" id="KW-1185">Reference proteome</keyword>
<evidence type="ECO:0000256" key="4">
    <source>
        <dbReference type="ARBA" id="ARBA00023033"/>
    </source>
</evidence>
<evidence type="ECO:0000313" key="8">
    <source>
        <dbReference type="Proteomes" id="UP001596119"/>
    </source>
</evidence>
<dbReference type="Pfam" id="PF00296">
    <property type="entry name" value="Bac_luciferase"/>
    <property type="match status" value="1"/>
</dbReference>
<feature type="domain" description="Luciferase-like" evidence="6">
    <location>
        <begin position="1"/>
        <end position="310"/>
    </location>
</feature>
<reference evidence="8" key="1">
    <citation type="journal article" date="2019" name="Int. J. Syst. Evol. Microbiol.">
        <title>The Global Catalogue of Microorganisms (GCM) 10K type strain sequencing project: providing services to taxonomists for standard genome sequencing and annotation.</title>
        <authorList>
            <consortium name="The Broad Institute Genomics Platform"/>
            <consortium name="The Broad Institute Genome Sequencing Center for Infectious Disease"/>
            <person name="Wu L."/>
            <person name="Ma J."/>
        </authorList>
    </citation>
    <scope>NUCLEOTIDE SEQUENCE [LARGE SCALE GENOMIC DNA]</scope>
    <source>
        <strain evidence="8">CGMCC 4.7397</strain>
    </source>
</reference>
<evidence type="ECO:0000256" key="1">
    <source>
        <dbReference type="ARBA" id="ARBA00010426"/>
    </source>
</evidence>
<dbReference type="GO" id="GO:0016491">
    <property type="term" value="F:oxidoreductase activity"/>
    <property type="evidence" value="ECO:0007669"/>
    <property type="project" value="UniProtKB-KW"/>
</dbReference>
<comment type="similarity">
    <text evidence="1">Belongs to the bacterial luciferase oxidoreductase family.</text>
</comment>
<dbReference type="InterPro" id="IPR050766">
    <property type="entry name" value="Bact_Lucif_Oxidored"/>
</dbReference>
<sequence>MKFGVFLGPEHKPSNNPTWDLDRDLEFVEHLDKIGFDEAFIGEHHSSGWEIISSPELFIAAAAQRTKNIKLGTGVISLPYHHPLMVAERITLLDHLTHGRLIVGVGPGALPSDAAMMGLDYTSLRERMEESLEAILALFTEEGLIDRKTDWFELNQAQLQMLPYTRPHPEIAVTAVISPAGANLAGRYGLPMLALAAATPAGQKVLASHWNMYSEQLARHGKAEPDRKDWRLVSCIHIAPTREEAERQVAYGIDHAARYALRDASFLQAVLDTSGLPADAPWLDIFRASELGVVGTPEDAIEHIERMQEISGGYGTHLIRVLDWANPRDTFDSYELFAREVAPHFQDSSRRRVENWTTFSGSENEFQKALTAANERARNRYEAERSADAARGGAGAAK</sequence>
<keyword evidence="2" id="KW-0285">Flavoprotein</keyword>
<gene>
    <name evidence="7" type="ORF">ACFQH9_19400</name>
</gene>
<evidence type="ECO:0000256" key="5">
    <source>
        <dbReference type="SAM" id="MobiDB-lite"/>
    </source>
</evidence>
<dbReference type="SUPFAM" id="SSF51679">
    <property type="entry name" value="Bacterial luciferase-like"/>
    <property type="match status" value="1"/>
</dbReference>
<evidence type="ECO:0000313" key="7">
    <source>
        <dbReference type="EMBL" id="MFC5950439.1"/>
    </source>
</evidence>
<evidence type="ECO:0000256" key="2">
    <source>
        <dbReference type="ARBA" id="ARBA00022630"/>
    </source>
</evidence>
<feature type="compositionally biased region" description="Basic and acidic residues" evidence="5">
    <location>
        <begin position="377"/>
        <end position="388"/>
    </location>
</feature>
<evidence type="ECO:0000259" key="6">
    <source>
        <dbReference type="Pfam" id="PF00296"/>
    </source>
</evidence>
<dbReference type="Gene3D" id="3.20.20.30">
    <property type="entry name" value="Luciferase-like domain"/>
    <property type="match status" value="1"/>
</dbReference>
<keyword evidence="3 7" id="KW-0560">Oxidoreductase</keyword>
<feature type="region of interest" description="Disordered" evidence="5">
    <location>
        <begin position="377"/>
        <end position="398"/>
    </location>
</feature>
<dbReference type="EC" id="1.-.-.-" evidence="7"/>
<comment type="caution">
    <text evidence="7">The sequence shown here is derived from an EMBL/GenBank/DDBJ whole genome shotgun (WGS) entry which is preliminary data.</text>
</comment>
<evidence type="ECO:0000256" key="3">
    <source>
        <dbReference type="ARBA" id="ARBA00023002"/>
    </source>
</evidence>
<dbReference type="InterPro" id="IPR011251">
    <property type="entry name" value="Luciferase-like_dom"/>
</dbReference>
<dbReference type="RefSeq" id="WP_379567572.1">
    <property type="nucleotide sequence ID" value="NZ_JBHSQK010000047.1"/>
</dbReference>
<dbReference type="EMBL" id="JBHSQK010000047">
    <property type="protein sequence ID" value="MFC5950439.1"/>
    <property type="molecule type" value="Genomic_DNA"/>
</dbReference>
<accession>A0ABW1ICH8</accession>
<dbReference type="PANTHER" id="PTHR30137:SF16">
    <property type="entry name" value="BLL0895 PROTEIN"/>
    <property type="match status" value="1"/>
</dbReference>
<keyword evidence="4" id="KW-0503">Monooxygenase</keyword>
<name>A0ABW1ICH8_9PSEU</name>
<protein>
    <submittedName>
        <fullName evidence="7">LLM class flavin-dependent oxidoreductase</fullName>
        <ecNumber evidence="7">1.-.-.-</ecNumber>
    </submittedName>
</protein>
<organism evidence="7 8">
    <name type="scientific">Pseudonocardia lutea</name>
    <dbReference type="NCBI Taxonomy" id="2172015"/>
    <lineage>
        <taxon>Bacteria</taxon>
        <taxon>Bacillati</taxon>
        <taxon>Actinomycetota</taxon>
        <taxon>Actinomycetes</taxon>
        <taxon>Pseudonocardiales</taxon>
        <taxon>Pseudonocardiaceae</taxon>
        <taxon>Pseudonocardia</taxon>
    </lineage>
</organism>
<proteinExistence type="inferred from homology"/>
<dbReference type="PANTHER" id="PTHR30137">
    <property type="entry name" value="LUCIFERASE-LIKE MONOOXYGENASE"/>
    <property type="match status" value="1"/>
</dbReference>